<evidence type="ECO:0000313" key="1">
    <source>
        <dbReference type="EMBL" id="MDU8884830.1"/>
    </source>
</evidence>
<dbReference type="InterPro" id="IPR025366">
    <property type="entry name" value="DUF4270"/>
</dbReference>
<keyword evidence="2" id="KW-1185">Reference proteome</keyword>
<dbReference type="EMBL" id="JAWHTF010000001">
    <property type="protein sequence ID" value="MDU8884830.1"/>
    <property type="molecule type" value="Genomic_DNA"/>
</dbReference>
<dbReference type="Proteomes" id="UP001268651">
    <property type="component" value="Unassembled WGS sequence"/>
</dbReference>
<comment type="caution">
    <text evidence="1">The sequence shown here is derived from an EMBL/GenBank/DDBJ whole genome shotgun (WGS) entry which is preliminary data.</text>
</comment>
<dbReference type="Pfam" id="PF14092">
    <property type="entry name" value="DUF4270"/>
    <property type="match status" value="1"/>
</dbReference>
<reference evidence="1 2" key="1">
    <citation type="submission" date="2023-10" db="EMBL/GenBank/DDBJ databases">
        <title>Marimonas sp. nov. isolated from tidal mud flat.</title>
        <authorList>
            <person name="Jaincy N.J."/>
            <person name="Srinivasan S."/>
            <person name="Lee S.-S."/>
        </authorList>
    </citation>
    <scope>NUCLEOTIDE SEQUENCE [LARGE SCALE GENOMIC DNA]</scope>
    <source>
        <strain evidence="1 2">MJ-SS3</strain>
    </source>
</reference>
<proteinExistence type="predicted"/>
<protein>
    <submittedName>
        <fullName evidence="1">DUF4270 domain-containing protein</fullName>
    </submittedName>
</protein>
<dbReference type="PROSITE" id="PS51257">
    <property type="entry name" value="PROKAR_LIPOPROTEIN"/>
    <property type="match status" value="1"/>
</dbReference>
<organism evidence="1 2">
    <name type="scientific">Gilvirhabdus luticola</name>
    <dbReference type="NCBI Taxonomy" id="3079858"/>
    <lineage>
        <taxon>Bacteria</taxon>
        <taxon>Pseudomonadati</taxon>
        <taxon>Bacteroidota</taxon>
        <taxon>Flavobacteriia</taxon>
        <taxon>Flavobacteriales</taxon>
        <taxon>Flavobacteriaceae</taxon>
        <taxon>Gilvirhabdus</taxon>
    </lineage>
</organism>
<sequence length="532" mass="60214">MKKNLNALKLIFVVLIVTLSFIACDKDYNTIGSDIIGDKNFVTSSAIFSATSYNKKLNPVQTNNLPSNLLGFHNDPVYGNTTANIVTQLLPQVYSVDFGENTLVDSVILSIPYYSKVSADSPDENGNTLYSISDSLYGDSPIKLSVYRTDYFLRNFDPQSEFNDPQYYYSDANSTINFDNHITDLLYENPLFTPSSDAIPIFEINESTGVYEEKERLAPALRVHLDADYWKEVIIDKQDDTELSNQNNFINYFRSLYFKAEAISTEGNIIMLNMASTSANITIYYSKDSVVTEGERDPGTYTMTFGGIRFNTLENNFNLTLEDGDSDLGDEKLYLKGGEGSMAVIDLFGNTDLDGNDIPDELEEFKSHKDDWLINEANLVFYEDEDMYTPEDDYHKYDRVYLYDAKNNNPVIDYFIDPTINEINPINSRVVHLGQRFNDDDGTPYRFKIRITEYINSILLKDSTNTRLGLVLSTNVNTIQNGKIKGSEDQNVTVVPSASVLTPKGTILYGSNNNVPENKRVYLEIFYTEPAN</sequence>
<accession>A0ABU3U345</accession>
<name>A0ABU3U345_9FLAO</name>
<gene>
    <name evidence="1" type="ORF">RXV94_01575</name>
</gene>
<evidence type="ECO:0000313" key="2">
    <source>
        <dbReference type="Proteomes" id="UP001268651"/>
    </source>
</evidence>
<dbReference type="RefSeq" id="WP_316660603.1">
    <property type="nucleotide sequence ID" value="NZ_JAWHTF010000001.1"/>
</dbReference>